<keyword evidence="3" id="KW-1185">Reference proteome</keyword>
<accession>A0A7J9BR96</accession>
<proteinExistence type="predicted"/>
<organism evidence="2 3">
    <name type="scientific">Gossypium gossypioides</name>
    <name type="common">Mexican cotton</name>
    <name type="synonym">Selera gossypioides</name>
    <dbReference type="NCBI Taxonomy" id="34282"/>
    <lineage>
        <taxon>Eukaryota</taxon>
        <taxon>Viridiplantae</taxon>
        <taxon>Streptophyta</taxon>
        <taxon>Embryophyta</taxon>
        <taxon>Tracheophyta</taxon>
        <taxon>Spermatophyta</taxon>
        <taxon>Magnoliopsida</taxon>
        <taxon>eudicotyledons</taxon>
        <taxon>Gunneridae</taxon>
        <taxon>Pentapetalae</taxon>
        <taxon>rosids</taxon>
        <taxon>malvids</taxon>
        <taxon>Malvales</taxon>
        <taxon>Malvaceae</taxon>
        <taxon>Malvoideae</taxon>
        <taxon>Gossypium</taxon>
    </lineage>
</organism>
<gene>
    <name evidence="2" type="ORF">Gogos_011927</name>
</gene>
<reference evidence="2 3" key="1">
    <citation type="journal article" date="2019" name="Genome Biol. Evol.">
        <title>Insights into the evolution of the New World diploid cottons (Gossypium, subgenus Houzingenia) based on genome sequencing.</title>
        <authorList>
            <person name="Grover C.E."/>
            <person name="Arick M.A. 2nd"/>
            <person name="Thrash A."/>
            <person name="Conover J.L."/>
            <person name="Sanders W.S."/>
            <person name="Peterson D.G."/>
            <person name="Frelichowski J.E."/>
            <person name="Scheffler J.A."/>
            <person name="Scheffler B.E."/>
            <person name="Wendel J.F."/>
        </authorList>
    </citation>
    <scope>NUCLEOTIDE SEQUENCE [LARGE SCALE GENOMIC DNA]</scope>
    <source>
        <strain evidence="2">5</strain>
        <tissue evidence="2">Leaf</tissue>
    </source>
</reference>
<evidence type="ECO:0000256" key="1">
    <source>
        <dbReference type="SAM" id="MobiDB-lite"/>
    </source>
</evidence>
<sequence length="57" mass="6824">MEDTPAWKDVHEDKPPDDLEKRIEQLELNCYRAKEEKKRKIEELNLTSDVSTDYDTD</sequence>
<name>A0A7J9BR96_GOSGO</name>
<feature type="region of interest" description="Disordered" evidence="1">
    <location>
        <begin position="37"/>
        <end position="57"/>
    </location>
</feature>
<evidence type="ECO:0000313" key="3">
    <source>
        <dbReference type="Proteomes" id="UP000593579"/>
    </source>
</evidence>
<dbReference type="Proteomes" id="UP000593579">
    <property type="component" value="Unassembled WGS sequence"/>
</dbReference>
<dbReference type="EMBL" id="JABEZY010000005">
    <property type="protein sequence ID" value="MBA0738595.1"/>
    <property type="molecule type" value="Genomic_DNA"/>
</dbReference>
<dbReference type="AlphaFoldDB" id="A0A7J9BR96"/>
<protein>
    <submittedName>
        <fullName evidence="2">Uncharacterized protein</fullName>
    </submittedName>
</protein>
<evidence type="ECO:0000313" key="2">
    <source>
        <dbReference type="EMBL" id="MBA0738595.1"/>
    </source>
</evidence>
<comment type="caution">
    <text evidence="2">The sequence shown here is derived from an EMBL/GenBank/DDBJ whole genome shotgun (WGS) entry which is preliminary data.</text>
</comment>
<dbReference type="OrthoDB" id="10312889at2759"/>